<evidence type="ECO:0000256" key="4">
    <source>
        <dbReference type="SAM" id="Phobius"/>
    </source>
</evidence>
<dbReference type="InterPro" id="IPR035965">
    <property type="entry name" value="PAS-like_dom_sf"/>
</dbReference>
<dbReference type="FunFam" id="3.30.70.270:FF:000001">
    <property type="entry name" value="Diguanylate cyclase domain protein"/>
    <property type="match status" value="1"/>
</dbReference>
<reference evidence="9" key="1">
    <citation type="submission" date="2021-02" db="EMBL/GenBank/DDBJ databases">
        <title>PHA producing bacteria isolated from coastal sediment in Guangdong, Shenzhen.</title>
        <authorList>
            <person name="Zheng W."/>
            <person name="Yu S."/>
            <person name="Huang Y."/>
        </authorList>
    </citation>
    <scope>NUCLEOTIDE SEQUENCE</scope>
    <source>
        <strain evidence="9">TN14-10</strain>
    </source>
</reference>
<evidence type="ECO:0000259" key="7">
    <source>
        <dbReference type="PROSITE" id="PS50113"/>
    </source>
</evidence>
<dbReference type="PROSITE" id="PS51257">
    <property type="entry name" value="PROKAR_LIPOPROTEIN"/>
    <property type="match status" value="1"/>
</dbReference>
<dbReference type="EMBL" id="JAFKCZ010000014">
    <property type="protein sequence ID" value="MBN7798414.1"/>
    <property type="molecule type" value="Genomic_DNA"/>
</dbReference>
<feature type="transmembrane region" description="Helical" evidence="4">
    <location>
        <begin position="327"/>
        <end position="345"/>
    </location>
</feature>
<dbReference type="Proteomes" id="UP000664303">
    <property type="component" value="Unassembled WGS sequence"/>
</dbReference>
<dbReference type="InterPro" id="IPR000160">
    <property type="entry name" value="GGDEF_dom"/>
</dbReference>
<dbReference type="EC" id="2.7.7.65" evidence="2"/>
<dbReference type="PROSITE" id="PS50887">
    <property type="entry name" value="GGDEF"/>
    <property type="match status" value="1"/>
</dbReference>
<dbReference type="InterPro" id="IPR013767">
    <property type="entry name" value="PAS_fold"/>
</dbReference>
<evidence type="ECO:0000313" key="9">
    <source>
        <dbReference type="EMBL" id="MBN7798414.1"/>
    </source>
</evidence>
<dbReference type="InterPro" id="IPR050469">
    <property type="entry name" value="Diguanylate_Cyclase"/>
</dbReference>
<feature type="domain" description="GGDEF" evidence="8">
    <location>
        <begin position="584"/>
        <end position="716"/>
    </location>
</feature>
<keyword evidence="4" id="KW-0472">Membrane</keyword>
<dbReference type="InterPro" id="IPR000014">
    <property type="entry name" value="PAS"/>
</dbReference>
<dbReference type="Pfam" id="PF07695">
    <property type="entry name" value="7TMR-DISM_7TM"/>
    <property type="match status" value="1"/>
</dbReference>
<dbReference type="AlphaFoldDB" id="A0A939DHW8"/>
<feature type="transmembrane region" description="Helical" evidence="4">
    <location>
        <begin position="201"/>
        <end position="223"/>
    </location>
</feature>
<comment type="caution">
    <text evidence="9">The sequence shown here is derived from an EMBL/GenBank/DDBJ whole genome shotgun (WGS) entry which is preliminary data.</text>
</comment>
<evidence type="ECO:0000256" key="3">
    <source>
        <dbReference type="ARBA" id="ARBA00034247"/>
    </source>
</evidence>
<accession>A0A939DHW8</accession>
<comment type="cofactor">
    <cofactor evidence="1">
        <name>Mg(2+)</name>
        <dbReference type="ChEBI" id="CHEBI:18420"/>
    </cofactor>
</comment>
<evidence type="ECO:0000313" key="10">
    <source>
        <dbReference type="Proteomes" id="UP000664303"/>
    </source>
</evidence>
<dbReference type="PANTHER" id="PTHR45138:SF9">
    <property type="entry name" value="DIGUANYLATE CYCLASE DGCM-RELATED"/>
    <property type="match status" value="1"/>
</dbReference>
<sequence>MSIPFRTSLLCLLLLAGFVGGCAKSGPQSPLASRGELDLRHWKLTETTPVPLAGEWEFYWQQLLEPGQFQDPSGDRLYRAVPEYWTRYEPAYPDRGFATYRLKIHMPAQSGSLGLLIPPQGTQYRLWLNGRVLSENGQVGRNPDQTVPARAETLEFFEADGGTLELVIQISNFHHRKAGFRNAITLGPASTMVSRQQVNSLFDAVLGGMGIIIGIYHLLLFAYRPAEASNFFFGLLSLFVAARLWFTNHGILTWLLPGLSWEWALRAEYLTFYFSLVLYATFMRSLYPREYPRWFMQLMWSAATVFSVVTLCTDTYFASLLIPPYQVLYLFYLGALAVMLCKVVLRRRDYWFYVATASVIVATGNVVEILYQRGLLSAGDASAPAFVGFLLVQAAMLSARFSRSFGQVEQLSRTLEQRNARLQESELKYRTIFEDSQDVIFLVGAKGQLDAVNPAVQSLLGYSPQQLMLPTAHGELARGLQRFVELIRSQQEIQGFTTSLKHRDGHLVPVMIYADVRRDEYGDFSGYQGYIRNITDKLQAERQRLRADQLEQAAALDPLTRVYNRGYFQSAAQREIGRVKRSGEPLALVLLDIDHFKSVNDNHGHLAGDEVLVEIGALLENQTRESDVVARYGGEEFVLLLTNTSVEQAITRSEELRQLVADRTFRADFETDIRITISLGVAGWRNGESLAQTLERADSALYESKHGGRNQVSLAA</sequence>
<keyword evidence="4" id="KW-1133">Transmembrane helix</keyword>
<keyword evidence="5" id="KW-0732">Signal</keyword>
<evidence type="ECO:0000256" key="2">
    <source>
        <dbReference type="ARBA" id="ARBA00012528"/>
    </source>
</evidence>
<comment type="catalytic activity">
    <reaction evidence="3">
        <text>2 GTP = 3',3'-c-di-GMP + 2 diphosphate</text>
        <dbReference type="Rhea" id="RHEA:24898"/>
        <dbReference type="ChEBI" id="CHEBI:33019"/>
        <dbReference type="ChEBI" id="CHEBI:37565"/>
        <dbReference type="ChEBI" id="CHEBI:58805"/>
        <dbReference type="EC" id="2.7.7.65"/>
    </reaction>
</comment>
<evidence type="ECO:0000256" key="1">
    <source>
        <dbReference type="ARBA" id="ARBA00001946"/>
    </source>
</evidence>
<organism evidence="9 10">
    <name type="scientific">Parahaliea mediterranea</name>
    <dbReference type="NCBI Taxonomy" id="651086"/>
    <lineage>
        <taxon>Bacteria</taxon>
        <taxon>Pseudomonadati</taxon>
        <taxon>Pseudomonadota</taxon>
        <taxon>Gammaproteobacteria</taxon>
        <taxon>Cellvibrionales</taxon>
        <taxon>Halieaceae</taxon>
        <taxon>Parahaliea</taxon>
    </lineage>
</organism>
<dbReference type="SUPFAM" id="SSF55785">
    <property type="entry name" value="PYP-like sensor domain (PAS domain)"/>
    <property type="match status" value="1"/>
</dbReference>
<dbReference type="NCBIfam" id="TIGR00254">
    <property type="entry name" value="GGDEF"/>
    <property type="match status" value="1"/>
</dbReference>
<keyword evidence="4" id="KW-0812">Transmembrane</keyword>
<feature type="signal peptide" evidence="5">
    <location>
        <begin position="1"/>
        <end position="23"/>
    </location>
</feature>
<dbReference type="RefSeq" id="WP_206561856.1">
    <property type="nucleotide sequence ID" value="NZ_JAFKCZ010000014.1"/>
</dbReference>
<dbReference type="InterPro" id="IPR000700">
    <property type="entry name" value="PAS-assoc_C"/>
</dbReference>
<dbReference type="InterPro" id="IPR011623">
    <property type="entry name" value="7TMR_DISM_rcpt_extracell_dom1"/>
</dbReference>
<dbReference type="PROSITE" id="PS50112">
    <property type="entry name" value="PAS"/>
    <property type="match status" value="1"/>
</dbReference>
<feature type="transmembrane region" description="Helical" evidence="4">
    <location>
        <begin position="230"/>
        <end position="247"/>
    </location>
</feature>
<feature type="domain" description="PAC" evidence="7">
    <location>
        <begin position="494"/>
        <end position="546"/>
    </location>
</feature>
<dbReference type="Pfam" id="PF00990">
    <property type="entry name" value="GGDEF"/>
    <property type="match status" value="1"/>
</dbReference>
<feature type="transmembrane region" description="Helical" evidence="4">
    <location>
        <begin position="350"/>
        <end position="371"/>
    </location>
</feature>
<dbReference type="Gene3D" id="3.30.70.270">
    <property type="match status" value="1"/>
</dbReference>
<dbReference type="Pfam" id="PF00989">
    <property type="entry name" value="PAS"/>
    <property type="match status" value="1"/>
</dbReference>
<dbReference type="GO" id="GO:0006355">
    <property type="term" value="P:regulation of DNA-templated transcription"/>
    <property type="evidence" value="ECO:0007669"/>
    <property type="project" value="InterPro"/>
</dbReference>
<evidence type="ECO:0000259" key="6">
    <source>
        <dbReference type="PROSITE" id="PS50112"/>
    </source>
</evidence>
<dbReference type="SMART" id="SM00091">
    <property type="entry name" value="PAS"/>
    <property type="match status" value="1"/>
</dbReference>
<dbReference type="CDD" id="cd00130">
    <property type="entry name" value="PAS"/>
    <property type="match status" value="1"/>
</dbReference>
<feature type="transmembrane region" description="Helical" evidence="4">
    <location>
        <begin position="298"/>
        <end position="321"/>
    </location>
</feature>
<evidence type="ECO:0000259" key="8">
    <source>
        <dbReference type="PROSITE" id="PS50887"/>
    </source>
</evidence>
<keyword evidence="10" id="KW-1185">Reference proteome</keyword>
<feature type="transmembrane region" description="Helical" evidence="4">
    <location>
        <begin position="267"/>
        <end position="286"/>
    </location>
</feature>
<dbReference type="CDD" id="cd01949">
    <property type="entry name" value="GGDEF"/>
    <property type="match status" value="1"/>
</dbReference>
<dbReference type="PROSITE" id="PS50113">
    <property type="entry name" value="PAC"/>
    <property type="match status" value="1"/>
</dbReference>
<dbReference type="Gene3D" id="3.30.450.20">
    <property type="entry name" value="PAS domain"/>
    <property type="match status" value="1"/>
</dbReference>
<evidence type="ECO:0000256" key="5">
    <source>
        <dbReference type="SAM" id="SignalP"/>
    </source>
</evidence>
<dbReference type="GO" id="GO:0052621">
    <property type="term" value="F:diguanylate cyclase activity"/>
    <property type="evidence" value="ECO:0007669"/>
    <property type="project" value="UniProtKB-EC"/>
</dbReference>
<dbReference type="SMART" id="SM00267">
    <property type="entry name" value="GGDEF"/>
    <property type="match status" value="1"/>
</dbReference>
<proteinExistence type="predicted"/>
<feature type="chain" id="PRO_5037624556" description="diguanylate cyclase" evidence="5">
    <location>
        <begin position="24"/>
        <end position="716"/>
    </location>
</feature>
<dbReference type="InterPro" id="IPR029787">
    <property type="entry name" value="Nucleotide_cyclase"/>
</dbReference>
<feature type="domain" description="PAS" evidence="6">
    <location>
        <begin position="425"/>
        <end position="468"/>
    </location>
</feature>
<dbReference type="PANTHER" id="PTHR45138">
    <property type="entry name" value="REGULATORY COMPONENTS OF SENSORY TRANSDUCTION SYSTEM"/>
    <property type="match status" value="1"/>
</dbReference>
<gene>
    <name evidence="9" type="ORF">JYP50_17565</name>
</gene>
<name>A0A939DHW8_9GAMM</name>
<dbReference type="NCBIfam" id="TIGR00229">
    <property type="entry name" value="sensory_box"/>
    <property type="match status" value="1"/>
</dbReference>
<protein>
    <recommendedName>
        <fullName evidence="2">diguanylate cyclase</fullName>
        <ecNumber evidence="2">2.7.7.65</ecNumber>
    </recommendedName>
</protein>
<dbReference type="SUPFAM" id="SSF55073">
    <property type="entry name" value="Nucleotide cyclase"/>
    <property type="match status" value="1"/>
</dbReference>
<dbReference type="InterPro" id="IPR043128">
    <property type="entry name" value="Rev_trsase/Diguanyl_cyclase"/>
</dbReference>